<dbReference type="SUPFAM" id="SSF52540">
    <property type="entry name" value="P-loop containing nucleoside triphosphate hydrolases"/>
    <property type="match status" value="1"/>
</dbReference>
<protein>
    <recommendedName>
        <fullName evidence="3">Sulfotransferase family protein</fullName>
    </recommendedName>
</protein>
<evidence type="ECO:0008006" key="3">
    <source>
        <dbReference type="Google" id="ProtNLM"/>
    </source>
</evidence>
<reference evidence="1 2" key="1">
    <citation type="submission" date="2020-03" db="EMBL/GenBank/DDBJ databases">
        <title>Genomic Encyclopedia of Type Strains, Phase IV (KMG-IV): sequencing the most valuable type-strain genomes for metagenomic binning, comparative biology and taxonomic classification.</title>
        <authorList>
            <person name="Goeker M."/>
        </authorList>
    </citation>
    <scope>NUCLEOTIDE SEQUENCE [LARGE SCALE GENOMIC DNA]</scope>
    <source>
        <strain evidence="1 2">DSM 22753</strain>
    </source>
</reference>
<dbReference type="EMBL" id="JAASQP010000001">
    <property type="protein sequence ID" value="NIJ23506.1"/>
    <property type="molecule type" value="Genomic_DNA"/>
</dbReference>
<keyword evidence="2" id="KW-1185">Reference proteome</keyword>
<name>A0ABX0TYW2_9SPHN</name>
<dbReference type="RefSeq" id="WP_140230916.1">
    <property type="nucleotide sequence ID" value="NZ_BAAAEV010000001.1"/>
</dbReference>
<evidence type="ECO:0000313" key="1">
    <source>
        <dbReference type="EMBL" id="NIJ23506.1"/>
    </source>
</evidence>
<accession>A0ABX0TYW2</accession>
<sequence>MRLIVHIGLHKTASTWLQHLFNDNAEALAQHGVYYQRQPGYPAHHDAAWQLLVGRSGPLDTMFEEARAARCDTLVLSSEDLEAAIFHRAPIDAIETAAARAGASIEWHAVLRDPGACFASLFAQLQHHVYADATAMFYAVMRTGALHIADPMAGALGTPYWHYCFDAERHLTRFAAATRFPVIAHDFDDGDPYPGWRMLAAIGASEAVTALPGTSARNARMAPLDVAQGYVARMLEAVGDDDAAEAMLPGLEASLRASLDSVDRYAAIVHDRYEPGRQAALATFRTQSSRS</sequence>
<gene>
    <name evidence="1" type="ORF">FHT01_001048</name>
</gene>
<evidence type="ECO:0000313" key="2">
    <source>
        <dbReference type="Proteomes" id="UP000788153"/>
    </source>
</evidence>
<proteinExistence type="predicted"/>
<organism evidence="1 2">
    <name type="scientific">Sphingomonas japonica</name>
    <dbReference type="NCBI Taxonomy" id="511662"/>
    <lineage>
        <taxon>Bacteria</taxon>
        <taxon>Pseudomonadati</taxon>
        <taxon>Pseudomonadota</taxon>
        <taxon>Alphaproteobacteria</taxon>
        <taxon>Sphingomonadales</taxon>
        <taxon>Sphingomonadaceae</taxon>
        <taxon>Sphingomonas</taxon>
    </lineage>
</organism>
<dbReference type="Proteomes" id="UP000788153">
    <property type="component" value="Unassembled WGS sequence"/>
</dbReference>
<comment type="caution">
    <text evidence="1">The sequence shown here is derived from an EMBL/GenBank/DDBJ whole genome shotgun (WGS) entry which is preliminary data.</text>
</comment>
<dbReference type="InterPro" id="IPR027417">
    <property type="entry name" value="P-loop_NTPase"/>
</dbReference>